<dbReference type="SUPFAM" id="SSF55729">
    <property type="entry name" value="Acyl-CoA N-acyltransferases (Nat)"/>
    <property type="match status" value="1"/>
</dbReference>
<dbReference type="OMA" id="FAVTRML"/>
<keyword evidence="3" id="KW-1185">Reference proteome</keyword>
<proteinExistence type="predicted"/>
<name>A0A084QM44_STAC4</name>
<protein>
    <recommendedName>
        <fullName evidence="1">N-acetyltransferase domain-containing protein</fullName>
    </recommendedName>
</protein>
<dbReference type="Pfam" id="PF13302">
    <property type="entry name" value="Acetyltransf_3"/>
    <property type="match status" value="1"/>
</dbReference>
<evidence type="ECO:0000313" key="3">
    <source>
        <dbReference type="Proteomes" id="UP000028524"/>
    </source>
</evidence>
<dbReference type="InParanoid" id="A0A084QM44"/>
<dbReference type="Proteomes" id="UP000028524">
    <property type="component" value="Unassembled WGS sequence"/>
</dbReference>
<accession>A0A084QM44</accession>
<dbReference type="InterPro" id="IPR000182">
    <property type="entry name" value="GNAT_dom"/>
</dbReference>
<organism evidence="2 3">
    <name type="scientific">Stachybotrys chlorohalonatus (strain IBT 40285)</name>
    <dbReference type="NCBI Taxonomy" id="1283841"/>
    <lineage>
        <taxon>Eukaryota</taxon>
        <taxon>Fungi</taxon>
        <taxon>Dikarya</taxon>
        <taxon>Ascomycota</taxon>
        <taxon>Pezizomycotina</taxon>
        <taxon>Sordariomycetes</taxon>
        <taxon>Hypocreomycetidae</taxon>
        <taxon>Hypocreales</taxon>
        <taxon>Stachybotryaceae</taxon>
        <taxon>Stachybotrys</taxon>
    </lineage>
</organism>
<feature type="domain" description="N-acetyltransferase" evidence="1">
    <location>
        <begin position="41"/>
        <end position="193"/>
    </location>
</feature>
<evidence type="ECO:0000313" key="2">
    <source>
        <dbReference type="EMBL" id="KFA65029.1"/>
    </source>
</evidence>
<dbReference type="HOGENOM" id="CLU_013985_3_4_1"/>
<dbReference type="OrthoDB" id="630895at2759"/>
<dbReference type="PANTHER" id="PTHR43328:SF1">
    <property type="entry name" value="N-ACETYLTRANSFERASE DOMAIN-CONTAINING PROTEIN"/>
    <property type="match status" value="1"/>
</dbReference>
<dbReference type="STRING" id="1283841.A0A084QM44"/>
<dbReference type="InterPro" id="IPR016181">
    <property type="entry name" value="Acyl_CoA_acyltransferase"/>
</dbReference>
<dbReference type="PROSITE" id="PS51186">
    <property type="entry name" value="GNAT"/>
    <property type="match status" value="1"/>
</dbReference>
<reference evidence="2 3" key="1">
    <citation type="journal article" date="2014" name="BMC Genomics">
        <title>Comparative genome sequencing reveals chemotype-specific gene clusters in the toxigenic black mold Stachybotrys.</title>
        <authorList>
            <person name="Semeiks J."/>
            <person name="Borek D."/>
            <person name="Otwinowski Z."/>
            <person name="Grishin N.V."/>
        </authorList>
    </citation>
    <scope>NUCLEOTIDE SEQUENCE [LARGE SCALE GENOMIC DNA]</scope>
    <source>
        <strain evidence="2 3">IBT 40285</strain>
    </source>
</reference>
<dbReference type="Gene3D" id="3.40.630.30">
    <property type="match status" value="1"/>
</dbReference>
<dbReference type="AlphaFoldDB" id="A0A084QM44"/>
<gene>
    <name evidence="2" type="ORF">S40285_05653</name>
</gene>
<dbReference type="PANTHER" id="PTHR43328">
    <property type="entry name" value="ACETYLTRANSFERASE-RELATED"/>
    <property type="match status" value="1"/>
</dbReference>
<dbReference type="GO" id="GO:0016747">
    <property type="term" value="F:acyltransferase activity, transferring groups other than amino-acyl groups"/>
    <property type="evidence" value="ECO:0007669"/>
    <property type="project" value="InterPro"/>
</dbReference>
<dbReference type="EMBL" id="KL660623">
    <property type="protein sequence ID" value="KFA65029.1"/>
    <property type="molecule type" value="Genomic_DNA"/>
</dbReference>
<sequence length="208" mass="23485">MTETMFKMQSREENLEGVAATVPAPILRLSKCVIRPYYDDDAQVSAKEANNAKIARYMRNAFPHPYTIKDAEGWIAFTKASSPLLDFAICRPDTQVLIGGIGLKPRTDIEHRTMEVGYWLGEQHWGQGVATEALAAFVKWAFKQFNHVIRLEAKVAADNTGSARVLEKAGFRLEGRMRRAVDKDGEVMDQMLYSVLREEVLEQTWSSS</sequence>
<evidence type="ECO:0000259" key="1">
    <source>
        <dbReference type="PROSITE" id="PS51186"/>
    </source>
</evidence>